<keyword evidence="1" id="KW-1133">Transmembrane helix</keyword>
<dbReference type="OrthoDB" id="4864772at2"/>
<dbReference type="Proteomes" id="UP000323454">
    <property type="component" value="Unassembled WGS sequence"/>
</dbReference>
<comment type="caution">
    <text evidence="3">The sequence shown here is derived from an EMBL/GenBank/DDBJ whole genome shotgun (WGS) entry which is preliminary data.</text>
</comment>
<reference evidence="3 4" key="2">
    <citation type="submission" date="2019-09" db="EMBL/GenBank/DDBJ databases">
        <authorList>
            <person name="Jin C."/>
        </authorList>
    </citation>
    <scope>NUCLEOTIDE SEQUENCE [LARGE SCALE GENOMIC DNA]</scope>
    <source>
        <strain evidence="3 4">AN110305</strain>
    </source>
</reference>
<evidence type="ECO:0000313" key="3">
    <source>
        <dbReference type="EMBL" id="KAA2261238.1"/>
    </source>
</evidence>
<evidence type="ECO:0000313" key="4">
    <source>
        <dbReference type="Proteomes" id="UP000323454"/>
    </source>
</evidence>
<organism evidence="3 4">
    <name type="scientific">Solihabitans fulvus</name>
    <dbReference type="NCBI Taxonomy" id="1892852"/>
    <lineage>
        <taxon>Bacteria</taxon>
        <taxon>Bacillati</taxon>
        <taxon>Actinomycetota</taxon>
        <taxon>Actinomycetes</taxon>
        <taxon>Pseudonocardiales</taxon>
        <taxon>Pseudonocardiaceae</taxon>
        <taxon>Solihabitans</taxon>
    </lineage>
</organism>
<gene>
    <name evidence="3" type="ORF">F0L68_17380</name>
</gene>
<name>A0A5B2XC03_9PSEU</name>
<accession>A0A5B2XC03</accession>
<feature type="domain" description="DUF2231" evidence="2">
    <location>
        <begin position="12"/>
        <end position="175"/>
    </location>
</feature>
<dbReference type="AlphaFoldDB" id="A0A5B2XC03"/>
<feature type="transmembrane region" description="Helical" evidence="1">
    <location>
        <begin position="143"/>
        <end position="163"/>
    </location>
</feature>
<reference evidence="3 4" key="1">
    <citation type="submission" date="2019-09" db="EMBL/GenBank/DDBJ databases">
        <title>Goodfellowia gen. nov., a new genus of the Pseudonocardineae related to Actinoalloteichus, containing Goodfellowia coeruleoviolacea gen. nov., comb. nov. gen. nov., comb. nov.</title>
        <authorList>
            <person name="Labeda D."/>
        </authorList>
    </citation>
    <scope>NUCLEOTIDE SEQUENCE [LARGE SCALE GENOMIC DNA]</scope>
    <source>
        <strain evidence="3 4">AN110305</strain>
    </source>
</reference>
<keyword evidence="1" id="KW-0472">Membrane</keyword>
<evidence type="ECO:0000259" key="2">
    <source>
        <dbReference type="Pfam" id="PF09990"/>
    </source>
</evidence>
<feature type="transmembrane region" description="Helical" evidence="1">
    <location>
        <begin position="51"/>
        <end position="69"/>
    </location>
</feature>
<dbReference type="InterPro" id="IPR019251">
    <property type="entry name" value="DUF2231_TM"/>
</dbReference>
<protein>
    <recommendedName>
        <fullName evidence="2">DUF2231 domain-containing protein</fullName>
    </recommendedName>
</protein>
<dbReference type="Pfam" id="PF09990">
    <property type="entry name" value="DUF2231"/>
    <property type="match status" value="1"/>
</dbReference>
<dbReference type="RefSeq" id="WP_149850641.1">
    <property type="nucleotide sequence ID" value="NZ_VUOB01000029.1"/>
</dbReference>
<keyword evidence="4" id="KW-1185">Reference proteome</keyword>
<evidence type="ECO:0000256" key="1">
    <source>
        <dbReference type="SAM" id="Phobius"/>
    </source>
</evidence>
<sequence length="179" mass="18655">MAQAEQLVTVFGLPAHPLLVHAVVVLLPLASVCAIGLAVRATWRRKYGWPALILTALAVGAVPLAQQAGEQLRDRLASVPNPLIKQHADIGTELLPYAIGFLVAVVVLLVAGRLADRERAADAEPAGDGGQTTTTIPRTWRRIALLVSVLVVAAAVATTVQVVRIGDSGSRAVWTGVGG</sequence>
<dbReference type="EMBL" id="VUOB01000029">
    <property type="protein sequence ID" value="KAA2261238.1"/>
    <property type="molecule type" value="Genomic_DNA"/>
</dbReference>
<keyword evidence="1" id="KW-0812">Transmembrane</keyword>
<feature type="transmembrane region" description="Helical" evidence="1">
    <location>
        <begin position="94"/>
        <end position="111"/>
    </location>
</feature>
<feature type="transmembrane region" description="Helical" evidence="1">
    <location>
        <begin position="18"/>
        <end position="39"/>
    </location>
</feature>
<proteinExistence type="predicted"/>